<evidence type="ECO:0000313" key="3">
    <source>
        <dbReference type="Proteomes" id="UP001216390"/>
    </source>
</evidence>
<reference evidence="2" key="1">
    <citation type="submission" date="2023-01" db="EMBL/GenBank/DDBJ databases">
        <title>The diversity of Class Acidimicrobiia in South China Sea sediment environments and the proposal of Iamia marina sp. nov., a novel species of the genus Iamia.</title>
        <authorList>
            <person name="He Y."/>
            <person name="Tian X."/>
        </authorList>
    </citation>
    <scope>NUCLEOTIDE SEQUENCE</scope>
    <source>
        <strain evidence="2">DSM 19957</strain>
    </source>
</reference>
<proteinExistence type="predicted"/>
<evidence type="ECO:0000313" key="2">
    <source>
        <dbReference type="EMBL" id="WCO68669.1"/>
    </source>
</evidence>
<gene>
    <name evidence="2" type="ORF">PO878_07995</name>
</gene>
<dbReference type="InterPro" id="IPR029044">
    <property type="entry name" value="Nucleotide-diphossugar_trans"/>
</dbReference>
<feature type="domain" description="Glycosyltransferase 2-like" evidence="1">
    <location>
        <begin position="15"/>
        <end position="112"/>
    </location>
</feature>
<dbReference type="KEGG" id="ima:PO878_07995"/>
<dbReference type="EMBL" id="CP116942">
    <property type="protein sequence ID" value="WCO68669.1"/>
    <property type="molecule type" value="Genomic_DNA"/>
</dbReference>
<dbReference type="CDD" id="cd00761">
    <property type="entry name" value="Glyco_tranf_GTA_type"/>
    <property type="match status" value="1"/>
</dbReference>
<dbReference type="Gene3D" id="3.90.550.10">
    <property type="entry name" value="Spore Coat Polysaccharide Biosynthesis Protein SpsA, Chain A"/>
    <property type="match status" value="1"/>
</dbReference>
<dbReference type="SUPFAM" id="SSF53448">
    <property type="entry name" value="Nucleotide-diphospho-sugar transferases"/>
    <property type="match status" value="1"/>
</dbReference>
<keyword evidence="3" id="KW-1185">Reference proteome</keyword>
<accession>A0AAE9YCS1</accession>
<dbReference type="InterPro" id="IPR001173">
    <property type="entry name" value="Glyco_trans_2-like"/>
</dbReference>
<sequence>MGDGPAGEREGLTATVLVPTTGDRGPLLPFSVGSVLAQTVTDIEVFLLLDGAEPETREAAELLASRDRRVRVFAFPKSARRGERERHAVLTEHARGRIVCYLCDRDLWLPDHLAEMDRVLSGADFGHTLRFAMEEGDRIGVRHVIDLADPADRAVQAHHSSVLPLSMGGHTMDLYRRLPHGWRTTPPGRGTDRYMWSQILAEPSCRVGWSPQPTVLYFKRGDHPGWSTARRTALLEHWSAVIDDPAEVELLRRRAWEAILVDRSDRARRLRHLDRPWVDRAAERALPEHSYRALRRRAVAGRDRLRRRP</sequence>
<dbReference type="RefSeq" id="WP_272738185.1">
    <property type="nucleotide sequence ID" value="NZ_CP116942.1"/>
</dbReference>
<dbReference type="AlphaFoldDB" id="A0AAE9YCS1"/>
<evidence type="ECO:0000259" key="1">
    <source>
        <dbReference type="Pfam" id="PF00535"/>
    </source>
</evidence>
<dbReference type="Proteomes" id="UP001216390">
    <property type="component" value="Chromosome"/>
</dbReference>
<protein>
    <submittedName>
        <fullName evidence="2">Glycosyltransferase family A protein</fullName>
    </submittedName>
</protein>
<name>A0AAE9YCS1_9ACTN</name>
<dbReference type="Pfam" id="PF00535">
    <property type="entry name" value="Glycos_transf_2"/>
    <property type="match status" value="1"/>
</dbReference>
<organism evidence="2 3">
    <name type="scientific">Iamia majanohamensis</name>
    <dbReference type="NCBI Taxonomy" id="467976"/>
    <lineage>
        <taxon>Bacteria</taxon>
        <taxon>Bacillati</taxon>
        <taxon>Actinomycetota</taxon>
        <taxon>Acidimicrobiia</taxon>
        <taxon>Acidimicrobiales</taxon>
        <taxon>Iamiaceae</taxon>
        <taxon>Iamia</taxon>
    </lineage>
</organism>